<evidence type="ECO:0000313" key="1">
    <source>
        <dbReference type="EMBL" id="KAJ2989867.1"/>
    </source>
</evidence>
<gene>
    <name evidence="1" type="ORF">NUW58_g3243</name>
</gene>
<evidence type="ECO:0000313" key="2">
    <source>
        <dbReference type="Proteomes" id="UP001143856"/>
    </source>
</evidence>
<protein>
    <submittedName>
        <fullName evidence="1">Uncharacterized protein</fullName>
    </submittedName>
</protein>
<sequence length="739" mass="81780">MTVGDLTPPQLGALLDILIHHETYAEVQSFRDPAAIENYQWPFVNRDKTGGPAEPHGLSSSPLLQLLLTRLVLGAPAVRDLSIEFWPVKFKGIMKQLGEADLSDSYEKGTLGTRKRLATAASVVHEGVTRGLLSGVSYGALPDLNSPYDRDKAEDLTRAWHDSIHHLVYGDLIDEIFNQLTRTEDLEAHSPALKGAVDYAELYLATFLHQVFILSSEGPYLLKLIENVHRLMPYTVIGQTLRLGNAASMINAMSRLFLSKVSMGAISNWIGLTSNAADGMNLSESCLSRLFLLPLRGMKHPASRGAEQSLLTSRLSVQRIVSLVLEWDASDFRKVVEKIKLNQEIISTKHTTAIDKHLAADRKKHESTRKKSIQEQKSIIITIFEAESQQLLESLTDRQHTLCLKYYAAKVAIQDRERITAVFCSSTPDLTTAIVLEGLGALDPMIRVVHKNVDLRKHLGAIEGFVGDLIKTTKPKTQDANSESNLIVVEDFYVSRPQRHMVDLDERVSISESSISLARFRPFAPATAQVQKTMLCIATTNFLIFNSAIKVFQRKPRYNLSETNDGCNGTPQSTDAGDMGPSLQDIFDKIPDTQRGIVLERIEAHSRYLTALGERSQEKMQKVIDGLHGRGHARRGDISGPGIYASRWQALLDETLITPSVLRGPLRFGKDIKGLRAARKHDNNVDSGTPDASEVIAAQHESAIPTSPDVSVVIEALGPQFKKVVAELSRDGLPKVYQK</sequence>
<proteinExistence type="predicted"/>
<accession>A0ACC1PEK4</accession>
<keyword evidence="2" id="KW-1185">Reference proteome</keyword>
<comment type="caution">
    <text evidence="1">The sequence shown here is derived from an EMBL/GenBank/DDBJ whole genome shotgun (WGS) entry which is preliminary data.</text>
</comment>
<dbReference type="Proteomes" id="UP001143856">
    <property type="component" value="Unassembled WGS sequence"/>
</dbReference>
<organism evidence="1 2">
    <name type="scientific">Xylaria curta</name>
    <dbReference type="NCBI Taxonomy" id="42375"/>
    <lineage>
        <taxon>Eukaryota</taxon>
        <taxon>Fungi</taxon>
        <taxon>Dikarya</taxon>
        <taxon>Ascomycota</taxon>
        <taxon>Pezizomycotina</taxon>
        <taxon>Sordariomycetes</taxon>
        <taxon>Xylariomycetidae</taxon>
        <taxon>Xylariales</taxon>
        <taxon>Xylariaceae</taxon>
        <taxon>Xylaria</taxon>
    </lineage>
</organism>
<reference evidence="1" key="1">
    <citation type="submission" date="2022-10" db="EMBL/GenBank/DDBJ databases">
        <title>Genome Sequence of Xylaria curta.</title>
        <authorList>
            <person name="Buettner E."/>
        </authorList>
    </citation>
    <scope>NUCLEOTIDE SEQUENCE</scope>
    <source>
        <strain evidence="1">Babe10</strain>
    </source>
</reference>
<dbReference type="EMBL" id="JAPDGR010000482">
    <property type="protein sequence ID" value="KAJ2989867.1"/>
    <property type="molecule type" value="Genomic_DNA"/>
</dbReference>
<name>A0ACC1PEK4_9PEZI</name>